<sequence>MELNRGLLYLIGYLVIGLNIIQVTCKPTEGKAAEVKGENVREELVRRPSHQEIVTEIIKTTQVILEENTRLLLEKKEIKELLGEKLEVLKKFKQLDSDIGLFASGEIAIRYYLKSFPGHASLLDLAVENWRKIVADSSKKVEKTSKEIYESLMNADPSKDASVYSEIAKKVVDSEHYKMKDDVEYTYFNKAVFIRLSSQFEVLFNSELERELFKKIATFYKQGLFDDIYETMGDEAMDFLFNISSIKA</sequence>
<reference evidence="2 3" key="1">
    <citation type="journal article" date="2017" name="Gigascience">
        <title>Genome sequence of the small brown planthopper, Laodelphax striatellus.</title>
        <authorList>
            <person name="Zhu J."/>
            <person name="Jiang F."/>
            <person name="Wang X."/>
            <person name="Yang P."/>
            <person name="Bao Y."/>
            <person name="Zhao W."/>
            <person name="Wang W."/>
            <person name="Lu H."/>
            <person name="Wang Q."/>
            <person name="Cui N."/>
            <person name="Li J."/>
            <person name="Chen X."/>
            <person name="Luo L."/>
            <person name="Yu J."/>
            <person name="Kang L."/>
            <person name="Cui F."/>
        </authorList>
    </citation>
    <scope>NUCLEOTIDE SEQUENCE [LARGE SCALE GENOMIC DNA]</scope>
    <source>
        <strain evidence="2">Lst14</strain>
    </source>
</reference>
<accession>A0A482XSY7</accession>
<feature type="chain" id="PRO_5019855434" evidence="1">
    <location>
        <begin position="26"/>
        <end position="248"/>
    </location>
</feature>
<proteinExistence type="predicted"/>
<feature type="signal peptide" evidence="1">
    <location>
        <begin position="1"/>
        <end position="25"/>
    </location>
</feature>
<dbReference type="SMR" id="A0A482XSY7"/>
<dbReference type="OrthoDB" id="10499001at2759"/>
<keyword evidence="1" id="KW-0732">Signal</keyword>
<evidence type="ECO:0000313" key="3">
    <source>
        <dbReference type="Proteomes" id="UP000291343"/>
    </source>
</evidence>
<name>A0A482XSY7_LAOST</name>
<organism evidence="2 3">
    <name type="scientific">Laodelphax striatellus</name>
    <name type="common">Small brown planthopper</name>
    <name type="synonym">Delphax striatella</name>
    <dbReference type="NCBI Taxonomy" id="195883"/>
    <lineage>
        <taxon>Eukaryota</taxon>
        <taxon>Metazoa</taxon>
        <taxon>Ecdysozoa</taxon>
        <taxon>Arthropoda</taxon>
        <taxon>Hexapoda</taxon>
        <taxon>Insecta</taxon>
        <taxon>Pterygota</taxon>
        <taxon>Neoptera</taxon>
        <taxon>Paraneoptera</taxon>
        <taxon>Hemiptera</taxon>
        <taxon>Auchenorrhyncha</taxon>
        <taxon>Fulgoroidea</taxon>
        <taxon>Delphacidae</taxon>
        <taxon>Criomorphinae</taxon>
        <taxon>Laodelphax</taxon>
    </lineage>
</organism>
<evidence type="ECO:0000313" key="2">
    <source>
        <dbReference type="EMBL" id="RZF48784.1"/>
    </source>
</evidence>
<keyword evidence="3" id="KW-1185">Reference proteome</keyword>
<protein>
    <submittedName>
        <fullName evidence="2">Uncharacterized protein</fullName>
    </submittedName>
</protein>
<dbReference type="InParanoid" id="A0A482XSY7"/>
<dbReference type="EMBL" id="QKKF02000945">
    <property type="protein sequence ID" value="RZF48784.1"/>
    <property type="molecule type" value="Genomic_DNA"/>
</dbReference>
<dbReference type="Proteomes" id="UP000291343">
    <property type="component" value="Unassembled WGS sequence"/>
</dbReference>
<gene>
    <name evidence="2" type="ORF">LSTR_LSTR008133</name>
</gene>
<evidence type="ECO:0000256" key="1">
    <source>
        <dbReference type="SAM" id="SignalP"/>
    </source>
</evidence>
<dbReference type="AlphaFoldDB" id="A0A482XSY7"/>
<comment type="caution">
    <text evidence="2">The sequence shown here is derived from an EMBL/GenBank/DDBJ whole genome shotgun (WGS) entry which is preliminary data.</text>
</comment>